<dbReference type="PANTHER" id="PTHR11910">
    <property type="entry name" value="ATP SYNTHASE DELTA CHAIN"/>
    <property type="match status" value="1"/>
</dbReference>
<dbReference type="InterPro" id="IPR000711">
    <property type="entry name" value="ATPase_OSCP/dsu"/>
</dbReference>
<keyword evidence="5" id="KW-0472">Membrane</keyword>
<comment type="subcellular location">
    <subcellularLocation>
        <location evidence="1">Membrane</location>
    </subcellularLocation>
</comment>
<dbReference type="AlphaFoldDB" id="A0A0G1RQG9"/>
<sequence length="128" mass="14187">MAATPKQLATVYLKATESCEEKELEEISKQFVVYLKEHYLLPKTHAILAAIDQAWKEQYGVSQVKITTAYPLTKKALQTLEKYAHGASVETCVDPALIGGARLQIDDRILDGSVQGQLSSLKQILLEI</sequence>
<organism evidence="7 8">
    <name type="scientific">Candidatus Uhrbacteria bacterium GW2011_GWF2_46_218</name>
    <dbReference type="NCBI Taxonomy" id="1619001"/>
    <lineage>
        <taxon>Bacteria</taxon>
        <taxon>Candidatus Uhriibacteriota</taxon>
    </lineage>
</organism>
<evidence type="ECO:0000256" key="1">
    <source>
        <dbReference type="ARBA" id="ARBA00004370"/>
    </source>
</evidence>
<dbReference type="PRINTS" id="PR00125">
    <property type="entry name" value="ATPASEDELTA"/>
</dbReference>
<protein>
    <submittedName>
        <fullName evidence="7">ATP synthase subunit delta</fullName>
    </submittedName>
</protein>
<dbReference type="Pfam" id="PF00213">
    <property type="entry name" value="OSCP"/>
    <property type="match status" value="1"/>
</dbReference>
<evidence type="ECO:0000313" key="7">
    <source>
        <dbReference type="EMBL" id="KKU32203.1"/>
    </source>
</evidence>
<name>A0A0G1RQG9_9BACT</name>
<reference evidence="7 8" key="1">
    <citation type="journal article" date="2015" name="Nature">
        <title>rRNA introns, odd ribosomes, and small enigmatic genomes across a large radiation of phyla.</title>
        <authorList>
            <person name="Brown C.T."/>
            <person name="Hug L.A."/>
            <person name="Thomas B.C."/>
            <person name="Sharon I."/>
            <person name="Castelle C.J."/>
            <person name="Singh A."/>
            <person name="Wilkins M.J."/>
            <person name="Williams K.H."/>
            <person name="Banfield J.F."/>
        </authorList>
    </citation>
    <scope>NUCLEOTIDE SEQUENCE [LARGE SCALE GENOMIC DNA]</scope>
</reference>
<keyword evidence="6" id="KW-0066">ATP synthesis</keyword>
<dbReference type="GO" id="GO:0046933">
    <property type="term" value="F:proton-transporting ATP synthase activity, rotational mechanism"/>
    <property type="evidence" value="ECO:0007669"/>
    <property type="project" value="InterPro"/>
</dbReference>
<gene>
    <name evidence="7" type="ORF">UX45_C0023G0003</name>
</gene>
<keyword evidence="4" id="KW-0406">Ion transport</keyword>
<keyword evidence="3" id="KW-0375">Hydrogen ion transport</keyword>
<evidence type="ECO:0000256" key="2">
    <source>
        <dbReference type="ARBA" id="ARBA00022448"/>
    </source>
</evidence>
<evidence type="ECO:0000256" key="3">
    <source>
        <dbReference type="ARBA" id="ARBA00022781"/>
    </source>
</evidence>
<keyword evidence="2" id="KW-0813">Transport</keyword>
<evidence type="ECO:0000256" key="6">
    <source>
        <dbReference type="ARBA" id="ARBA00023310"/>
    </source>
</evidence>
<dbReference type="GO" id="GO:0016020">
    <property type="term" value="C:membrane"/>
    <property type="evidence" value="ECO:0007669"/>
    <property type="project" value="UniProtKB-SubCell"/>
</dbReference>
<evidence type="ECO:0000256" key="5">
    <source>
        <dbReference type="ARBA" id="ARBA00023136"/>
    </source>
</evidence>
<accession>A0A0G1RQG9</accession>
<dbReference type="EMBL" id="LCMG01000023">
    <property type="protein sequence ID" value="KKU32203.1"/>
    <property type="molecule type" value="Genomic_DNA"/>
</dbReference>
<evidence type="ECO:0000313" key="8">
    <source>
        <dbReference type="Proteomes" id="UP000034705"/>
    </source>
</evidence>
<proteinExistence type="predicted"/>
<evidence type="ECO:0000256" key="4">
    <source>
        <dbReference type="ARBA" id="ARBA00023065"/>
    </source>
</evidence>
<comment type="caution">
    <text evidence="7">The sequence shown here is derived from an EMBL/GenBank/DDBJ whole genome shotgun (WGS) entry which is preliminary data.</text>
</comment>
<dbReference type="Proteomes" id="UP000034705">
    <property type="component" value="Unassembled WGS sequence"/>
</dbReference>